<dbReference type="RefSeq" id="WP_090169764.1">
    <property type="nucleotide sequence ID" value="NZ_FOFB01000016.1"/>
</dbReference>
<sequence length="180" mass="20715">MKTNKVPRIIKINEVDDFVISCVFNNGEYRIIDFRNLFKKWSGEDIDQLKEAEVFQKVILENGTLTWPEIRKKITLKSGRTFDVAYDLSPSVLFEESEINEEEEARLNVGPMLKKARKEAGLTQDELAAKIGTTKHYLSRIENNKSDIEVRTLRRIVEVGLGKRLAIIDLDLLIKVDSSF</sequence>
<evidence type="ECO:0000313" key="3">
    <source>
        <dbReference type="EMBL" id="SEQ79457.1"/>
    </source>
</evidence>
<dbReference type="SMART" id="SM00530">
    <property type="entry name" value="HTH_XRE"/>
    <property type="match status" value="1"/>
</dbReference>
<dbReference type="InterPro" id="IPR050807">
    <property type="entry name" value="TransReg_Diox_bact_type"/>
</dbReference>
<gene>
    <name evidence="3" type="ORF">SAMN05444359_1161</name>
</gene>
<keyword evidence="4" id="KW-1185">Reference proteome</keyword>
<dbReference type="Pfam" id="PF01381">
    <property type="entry name" value="HTH_3"/>
    <property type="match status" value="1"/>
</dbReference>
<organism evidence="3 4">
    <name type="scientific">Neolewinella agarilytica</name>
    <dbReference type="NCBI Taxonomy" id="478744"/>
    <lineage>
        <taxon>Bacteria</taxon>
        <taxon>Pseudomonadati</taxon>
        <taxon>Bacteroidota</taxon>
        <taxon>Saprospiria</taxon>
        <taxon>Saprospirales</taxon>
        <taxon>Lewinellaceae</taxon>
        <taxon>Neolewinella</taxon>
    </lineage>
</organism>
<reference evidence="4" key="1">
    <citation type="submission" date="2016-10" db="EMBL/GenBank/DDBJ databases">
        <authorList>
            <person name="Varghese N."/>
            <person name="Submissions S."/>
        </authorList>
    </citation>
    <scope>NUCLEOTIDE SEQUENCE [LARGE SCALE GENOMIC DNA]</scope>
    <source>
        <strain evidence="4">DSM 24740</strain>
    </source>
</reference>
<dbReference type="SUPFAM" id="SSF143880">
    <property type="entry name" value="NE0471 N-terminal domain-like"/>
    <property type="match status" value="1"/>
</dbReference>
<dbReference type="CDD" id="cd00093">
    <property type="entry name" value="HTH_XRE"/>
    <property type="match status" value="1"/>
</dbReference>
<protein>
    <recommendedName>
        <fullName evidence="2">HTH cro/C1-type domain-containing protein</fullName>
    </recommendedName>
</protein>
<dbReference type="EMBL" id="FOFB01000016">
    <property type="protein sequence ID" value="SEQ79457.1"/>
    <property type="molecule type" value="Genomic_DNA"/>
</dbReference>
<dbReference type="AlphaFoldDB" id="A0A1H9IY78"/>
<dbReference type="GO" id="GO:0003700">
    <property type="term" value="F:DNA-binding transcription factor activity"/>
    <property type="evidence" value="ECO:0007669"/>
    <property type="project" value="TreeGrafter"/>
</dbReference>
<dbReference type="InterPro" id="IPR036782">
    <property type="entry name" value="NE0471-like_N"/>
</dbReference>
<evidence type="ECO:0000259" key="2">
    <source>
        <dbReference type="PROSITE" id="PS50943"/>
    </source>
</evidence>
<evidence type="ECO:0000256" key="1">
    <source>
        <dbReference type="ARBA" id="ARBA00023125"/>
    </source>
</evidence>
<dbReference type="Gene3D" id="3.30.2020.10">
    <property type="entry name" value="NE0471-like N-terminal domain"/>
    <property type="match status" value="1"/>
</dbReference>
<evidence type="ECO:0000313" key="4">
    <source>
        <dbReference type="Proteomes" id="UP000199021"/>
    </source>
</evidence>
<dbReference type="Gene3D" id="1.10.260.40">
    <property type="entry name" value="lambda repressor-like DNA-binding domains"/>
    <property type="match status" value="1"/>
</dbReference>
<dbReference type="PANTHER" id="PTHR46797:SF1">
    <property type="entry name" value="METHYLPHOSPHONATE SYNTHASE"/>
    <property type="match status" value="1"/>
</dbReference>
<accession>A0A1H9IY78</accession>
<dbReference type="GO" id="GO:0005829">
    <property type="term" value="C:cytosol"/>
    <property type="evidence" value="ECO:0007669"/>
    <property type="project" value="TreeGrafter"/>
</dbReference>
<feature type="domain" description="HTH cro/C1-type" evidence="2">
    <location>
        <begin position="113"/>
        <end position="168"/>
    </location>
</feature>
<dbReference type="InParanoid" id="A0A1H9IY78"/>
<keyword evidence="1" id="KW-0238">DNA-binding</keyword>
<dbReference type="PANTHER" id="PTHR46797">
    <property type="entry name" value="HTH-TYPE TRANSCRIPTIONAL REGULATOR"/>
    <property type="match status" value="1"/>
</dbReference>
<proteinExistence type="predicted"/>
<dbReference type="InterPro" id="IPR010982">
    <property type="entry name" value="Lambda_DNA-bd_dom_sf"/>
</dbReference>
<dbReference type="GO" id="GO:0003677">
    <property type="term" value="F:DNA binding"/>
    <property type="evidence" value="ECO:0007669"/>
    <property type="project" value="UniProtKB-KW"/>
</dbReference>
<dbReference type="SUPFAM" id="SSF47413">
    <property type="entry name" value="lambda repressor-like DNA-binding domains"/>
    <property type="match status" value="1"/>
</dbReference>
<dbReference type="STRING" id="478744.SAMN05444359_1161"/>
<dbReference type="PROSITE" id="PS50943">
    <property type="entry name" value="HTH_CROC1"/>
    <property type="match status" value="1"/>
</dbReference>
<dbReference type="InterPro" id="IPR001387">
    <property type="entry name" value="Cro/C1-type_HTH"/>
</dbReference>
<name>A0A1H9IY78_9BACT</name>
<dbReference type="OrthoDB" id="337567at2"/>
<dbReference type="Proteomes" id="UP000199021">
    <property type="component" value="Unassembled WGS sequence"/>
</dbReference>